<name>A0A7M7GHF2_STRPU</name>
<evidence type="ECO:0000256" key="1">
    <source>
        <dbReference type="SAM" id="MobiDB-lite"/>
    </source>
</evidence>
<feature type="region of interest" description="Disordered" evidence="1">
    <location>
        <begin position="497"/>
        <end position="529"/>
    </location>
</feature>
<dbReference type="SUPFAM" id="SSF52058">
    <property type="entry name" value="L domain-like"/>
    <property type="match status" value="1"/>
</dbReference>
<dbReference type="GeneID" id="580904"/>
<dbReference type="PROSITE" id="PS51450">
    <property type="entry name" value="LRR"/>
    <property type="match status" value="1"/>
</dbReference>
<dbReference type="InParanoid" id="A0A7M7GHF2"/>
<feature type="compositionally biased region" description="Pro residues" evidence="1">
    <location>
        <begin position="1090"/>
        <end position="1103"/>
    </location>
</feature>
<reference evidence="2" key="2">
    <citation type="submission" date="2021-01" db="UniProtKB">
        <authorList>
            <consortium name="EnsemblMetazoa"/>
        </authorList>
    </citation>
    <scope>IDENTIFICATION</scope>
</reference>
<feature type="region of interest" description="Disordered" evidence="1">
    <location>
        <begin position="652"/>
        <end position="692"/>
    </location>
</feature>
<feature type="compositionally biased region" description="Basic and acidic residues" evidence="1">
    <location>
        <begin position="718"/>
        <end position="729"/>
    </location>
</feature>
<feature type="compositionally biased region" description="Polar residues" evidence="1">
    <location>
        <begin position="518"/>
        <end position="529"/>
    </location>
</feature>
<dbReference type="InterPro" id="IPR042655">
    <property type="entry name" value="LRC72"/>
</dbReference>
<organism evidence="2 3">
    <name type="scientific">Strongylocentrotus purpuratus</name>
    <name type="common">Purple sea urchin</name>
    <dbReference type="NCBI Taxonomy" id="7668"/>
    <lineage>
        <taxon>Eukaryota</taxon>
        <taxon>Metazoa</taxon>
        <taxon>Echinodermata</taxon>
        <taxon>Eleutherozoa</taxon>
        <taxon>Echinozoa</taxon>
        <taxon>Echinoidea</taxon>
        <taxon>Euechinoidea</taxon>
        <taxon>Echinacea</taxon>
        <taxon>Camarodonta</taxon>
        <taxon>Echinidea</taxon>
        <taxon>Strongylocentrotidae</taxon>
        <taxon>Strongylocentrotus</taxon>
    </lineage>
</organism>
<dbReference type="PANTHER" id="PTHR46759">
    <property type="entry name" value="LEUCINE-RICH REPEAT-CONTAINING PROTEIN 72"/>
    <property type="match status" value="1"/>
</dbReference>
<dbReference type="OMA" id="ANSLTCR"/>
<feature type="compositionally biased region" description="Basic and acidic residues" evidence="1">
    <location>
        <begin position="1053"/>
        <end position="1062"/>
    </location>
</feature>
<protein>
    <submittedName>
        <fullName evidence="2">Uncharacterized protein</fullName>
    </submittedName>
</protein>
<feature type="region of interest" description="Disordered" evidence="1">
    <location>
        <begin position="836"/>
        <end position="896"/>
    </location>
</feature>
<feature type="compositionally biased region" description="Polar residues" evidence="1">
    <location>
        <begin position="884"/>
        <end position="896"/>
    </location>
</feature>
<dbReference type="EnsemblMetazoa" id="XM_003724274">
    <property type="protein sequence ID" value="XP_003724322"/>
    <property type="gene ID" value="LOC580904"/>
</dbReference>
<evidence type="ECO:0000313" key="3">
    <source>
        <dbReference type="Proteomes" id="UP000007110"/>
    </source>
</evidence>
<dbReference type="Proteomes" id="UP000007110">
    <property type="component" value="Unassembled WGS sequence"/>
</dbReference>
<dbReference type="RefSeq" id="XP_003724322.2">
    <property type="nucleotide sequence ID" value="XM_003724274.3"/>
</dbReference>
<dbReference type="InterPro" id="IPR032675">
    <property type="entry name" value="LRR_dom_sf"/>
</dbReference>
<proteinExistence type="predicted"/>
<dbReference type="OrthoDB" id="5954088at2759"/>
<feature type="region of interest" description="Disordered" evidence="1">
    <location>
        <begin position="991"/>
        <end position="1111"/>
    </location>
</feature>
<dbReference type="AlphaFoldDB" id="A0A7M7GHF2"/>
<feature type="compositionally biased region" description="Polar residues" evidence="1">
    <location>
        <begin position="856"/>
        <end position="869"/>
    </location>
</feature>
<feature type="region of interest" description="Disordered" evidence="1">
    <location>
        <begin position="718"/>
        <end position="740"/>
    </location>
</feature>
<dbReference type="Gene3D" id="3.80.10.10">
    <property type="entry name" value="Ribonuclease Inhibitor"/>
    <property type="match status" value="1"/>
</dbReference>
<dbReference type="InterPro" id="IPR001611">
    <property type="entry name" value="Leu-rich_rpt"/>
</dbReference>
<evidence type="ECO:0000313" key="2">
    <source>
        <dbReference type="EnsemblMetazoa" id="XP_003724322"/>
    </source>
</evidence>
<feature type="region of interest" description="Disordered" evidence="1">
    <location>
        <begin position="926"/>
        <end position="970"/>
    </location>
</feature>
<dbReference type="KEGG" id="spu:580904"/>
<sequence length="1111" mass="125562">MPLSIPLLRRRCRGPLNEVKYVDLANRGLAKIENLNVLPKLETLILKGNDISLVQNLMVCHHLWHLHLGNNQVTNLDGLSKFVALGTLNLSLNNLSWSDLRHIRHMYILELSLHGNPKLDRDPYYRLHVIDCLPNVWMLDGRLITSAERIQVEHFFQDTSVSDHPVRHKLPKEQFVPTSQKKIQVHGIYGHKTTHFMMKFPTNGDLNVGTDLRRLAYMAYNIQEDILTECQQTQSRNPGLTCKNFVEQLLEIRSADREKCNILLILLVASLEFTIPHSLLQDALTVTNLRDIIDDFDSLDLLLMTQNHQCRVLSLLLSAVKVDRDDHQDGGLYEKLYLCLYYTVAEIIKHHDVGSKKSEGSVDRTNPIYREYRSLLAAEVVQLLCIVPSFYIYLTKDPSISQLVTQATGKASTMDGVEALMERIRNTGGQGGSHRIIEEVSEYLMDSIQRNTKKVMHKKISSKSTSKFVLETTRALPKRPQSSPVFASQFLAVGQPSPVGKPYSRPTSSRPSLKLTHRPTTASSVRSSATKIPSATALKPRAASARVCRYPKQQEEWRPAKPPRLGDKVLLGPQSLAYIIALPEYDVALLQMEAIPDLSKTWKAPNGSVVSFSRNTDEHYAYMNMVHMEWDSRYKYWKPRGTVGDRITLQSVESMSEIKPPPSSPTSSISPRSLDGTGTECTPHPSPRELNESLPIPISLRFREKLQLSPEKIIPIVEEREAEEPHERASSVQEETSQEIEDDIINRREIEAVEQHAGDHEVGRRKEDALMEQHESHSDKKQVEQETTLTEILSARMTEDKKISHHDDQHPHHSLDDSLYNCLRCAMETIQINTDVSAPSTARDERSQTERERNGSMVSQVAEANTASTEDLDISDALHRAPSRPNTAKSAPDSYRSQAEVNVLDLKVWPDPGDYTEYQRERTKVWGNSLKRPNSSSVRTKERSTPRASSAKSRSGTPTQPVLIQMGNHWMAGGRDIATWERISNRMKTFHAPGWMEGSPASRRPKSVGPYKYKPRGALMQRRSKSAVGPREKPHYYQDSSHPPPSPASTDFTHAEIEHDPDPSYLHQAHQHNFPSSSSSRPTSGVRRPTTPPFGGPKKPPSPLHMTIKFL</sequence>
<accession>A0A7M7GHF2</accession>
<feature type="compositionally biased region" description="Basic and acidic residues" evidence="1">
    <location>
        <begin position="842"/>
        <end position="854"/>
    </location>
</feature>
<feature type="compositionally biased region" description="Low complexity" evidence="1">
    <location>
        <begin position="1075"/>
        <end position="1089"/>
    </location>
</feature>
<feature type="compositionally biased region" description="Polar residues" evidence="1">
    <location>
        <begin position="946"/>
        <end position="962"/>
    </location>
</feature>
<keyword evidence="3" id="KW-1185">Reference proteome</keyword>
<reference evidence="3" key="1">
    <citation type="submission" date="2015-02" db="EMBL/GenBank/DDBJ databases">
        <title>Genome sequencing for Strongylocentrotus purpuratus.</title>
        <authorList>
            <person name="Murali S."/>
            <person name="Liu Y."/>
            <person name="Vee V."/>
            <person name="English A."/>
            <person name="Wang M."/>
            <person name="Skinner E."/>
            <person name="Han Y."/>
            <person name="Muzny D.M."/>
            <person name="Worley K.C."/>
            <person name="Gibbs R.A."/>
        </authorList>
    </citation>
    <scope>NUCLEOTIDE SEQUENCE</scope>
</reference>
<dbReference type="PANTHER" id="PTHR46759:SF2">
    <property type="match status" value="1"/>
</dbReference>